<comment type="caution">
    <text evidence="1">The sequence shown here is derived from an EMBL/GenBank/DDBJ whole genome shotgun (WGS) entry which is preliminary data.</text>
</comment>
<accession>A0A919VWZ5</accession>
<keyword evidence="2" id="KW-1185">Reference proteome</keyword>
<evidence type="ECO:0000313" key="2">
    <source>
        <dbReference type="Proteomes" id="UP000681340"/>
    </source>
</evidence>
<dbReference type="EMBL" id="BOQL01000041">
    <property type="protein sequence ID" value="GIM72298.1"/>
    <property type="molecule type" value="Genomic_DNA"/>
</dbReference>
<dbReference type="AlphaFoldDB" id="A0A919VWZ5"/>
<name>A0A919VWZ5_9ACTN</name>
<evidence type="ECO:0000313" key="1">
    <source>
        <dbReference type="EMBL" id="GIM72298.1"/>
    </source>
</evidence>
<dbReference type="Proteomes" id="UP000681340">
    <property type="component" value="Unassembled WGS sequence"/>
</dbReference>
<gene>
    <name evidence="1" type="ORF">Aau02nite_50280</name>
</gene>
<organism evidence="1 2">
    <name type="scientific">Actinoplanes auranticolor</name>
    <dbReference type="NCBI Taxonomy" id="47988"/>
    <lineage>
        <taxon>Bacteria</taxon>
        <taxon>Bacillati</taxon>
        <taxon>Actinomycetota</taxon>
        <taxon>Actinomycetes</taxon>
        <taxon>Micromonosporales</taxon>
        <taxon>Micromonosporaceae</taxon>
        <taxon>Actinoplanes</taxon>
    </lineage>
</organism>
<protein>
    <submittedName>
        <fullName evidence="1">Uncharacterized protein</fullName>
    </submittedName>
</protein>
<proteinExistence type="predicted"/>
<sequence>MRWAIASKLGWVAGAFSASTRAGSGYAPVATAAYSCSTCAAIRSGSVMPAWAWASSWLT</sequence>
<reference evidence="1" key="1">
    <citation type="submission" date="2021-03" db="EMBL/GenBank/DDBJ databases">
        <title>Whole genome shotgun sequence of Actinoplanes auranticolor NBRC 12245.</title>
        <authorList>
            <person name="Komaki H."/>
            <person name="Tamura T."/>
        </authorList>
    </citation>
    <scope>NUCLEOTIDE SEQUENCE</scope>
    <source>
        <strain evidence="1">NBRC 12245</strain>
    </source>
</reference>